<reference evidence="2" key="3">
    <citation type="submission" date="2010-09" db="EMBL/GenBank/DDBJ databases">
        <title>Annotation of Gaeumannomyces graminis var. tritici R3-111a-1.</title>
        <authorList>
            <consortium name="The Broad Institute Genome Sequencing Platform"/>
            <person name="Ma L.-J."/>
            <person name="Dead R."/>
            <person name="Young S.K."/>
            <person name="Zeng Q."/>
            <person name="Gargeya S."/>
            <person name="Fitzgerald M."/>
            <person name="Haas B."/>
            <person name="Abouelleil A."/>
            <person name="Alvarado L."/>
            <person name="Arachchi H.M."/>
            <person name="Berlin A."/>
            <person name="Brown A."/>
            <person name="Chapman S.B."/>
            <person name="Chen Z."/>
            <person name="Dunbar C."/>
            <person name="Freedman E."/>
            <person name="Gearin G."/>
            <person name="Gellesch M."/>
            <person name="Goldberg J."/>
            <person name="Griggs A."/>
            <person name="Gujja S."/>
            <person name="Heiman D."/>
            <person name="Howarth C."/>
            <person name="Larson L."/>
            <person name="Lui A."/>
            <person name="MacDonald P.J.P."/>
            <person name="Mehta T."/>
            <person name="Montmayeur A."/>
            <person name="Murphy C."/>
            <person name="Neiman D."/>
            <person name="Pearson M."/>
            <person name="Priest M."/>
            <person name="Roberts A."/>
            <person name="Saif S."/>
            <person name="Shea T."/>
            <person name="Shenoy N."/>
            <person name="Sisk P."/>
            <person name="Stolte C."/>
            <person name="Sykes S."/>
            <person name="Yandava C."/>
            <person name="Wortman J."/>
            <person name="Nusbaum C."/>
            <person name="Birren B."/>
        </authorList>
    </citation>
    <scope>NUCLEOTIDE SEQUENCE</scope>
    <source>
        <strain evidence="2">R3-111a-1</strain>
    </source>
</reference>
<protein>
    <submittedName>
        <fullName evidence="2 3">Uncharacterized protein</fullName>
    </submittedName>
</protein>
<keyword evidence="4" id="KW-1185">Reference proteome</keyword>
<feature type="region of interest" description="Disordered" evidence="1">
    <location>
        <begin position="1"/>
        <end position="107"/>
    </location>
</feature>
<dbReference type="EnsemblFungi" id="EJT77845">
    <property type="protein sequence ID" value="EJT77845"/>
    <property type="gene ID" value="GGTG_02948"/>
</dbReference>
<dbReference type="VEuPathDB" id="FungiDB:GGTG_02948"/>
<dbReference type="EMBL" id="GL385396">
    <property type="protein sequence ID" value="EJT77845.1"/>
    <property type="molecule type" value="Genomic_DNA"/>
</dbReference>
<evidence type="ECO:0000313" key="4">
    <source>
        <dbReference type="Proteomes" id="UP000006039"/>
    </source>
</evidence>
<dbReference type="AlphaFoldDB" id="J3NNU2"/>
<dbReference type="HOGENOM" id="CLU_2210216_0_0_1"/>
<sequence length="107" mass="11825">MRSDIKEGQGCPANNGQHRPSLAAGRLMGEAEHNRHCSKSGVGKSTVALLESTISRDMEPTEGGKAHGENDPSVYISRKSQQRNAITVSKRTRSYDRNDSKWYVHSK</sequence>
<evidence type="ECO:0000313" key="2">
    <source>
        <dbReference type="EMBL" id="EJT77845.1"/>
    </source>
</evidence>
<feature type="compositionally biased region" description="Basic and acidic residues" evidence="1">
    <location>
        <begin position="54"/>
        <end position="70"/>
    </location>
</feature>
<evidence type="ECO:0000256" key="1">
    <source>
        <dbReference type="SAM" id="MobiDB-lite"/>
    </source>
</evidence>
<organism evidence="2">
    <name type="scientific">Gaeumannomyces tritici (strain R3-111a-1)</name>
    <name type="common">Wheat and barley take-all root rot fungus</name>
    <name type="synonym">Gaeumannomyces graminis var. tritici</name>
    <dbReference type="NCBI Taxonomy" id="644352"/>
    <lineage>
        <taxon>Eukaryota</taxon>
        <taxon>Fungi</taxon>
        <taxon>Dikarya</taxon>
        <taxon>Ascomycota</taxon>
        <taxon>Pezizomycotina</taxon>
        <taxon>Sordariomycetes</taxon>
        <taxon>Sordariomycetidae</taxon>
        <taxon>Magnaporthales</taxon>
        <taxon>Magnaporthaceae</taxon>
        <taxon>Gaeumannomyces</taxon>
    </lineage>
</organism>
<dbReference type="Proteomes" id="UP000006039">
    <property type="component" value="Unassembled WGS sequence"/>
</dbReference>
<evidence type="ECO:0000313" key="3">
    <source>
        <dbReference type="EnsemblFungi" id="EJT77845"/>
    </source>
</evidence>
<reference evidence="2" key="2">
    <citation type="submission" date="2010-07" db="EMBL/GenBank/DDBJ databases">
        <authorList>
            <consortium name="The Broad Institute Genome Sequencing Platform"/>
            <consortium name="Broad Institute Genome Sequencing Center for Infectious Disease"/>
            <person name="Ma L.-J."/>
            <person name="Dead R."/>
            <person name="Young S."/>
            <person name="Zeng Q."/>
            <person name="Koehrsen M."/>
            <person name="Alvarado L."/>
            <person name="Berlin A."/>
            <person name="Chapman S.B."/>
            <person name="Chen Z."/>
            <person name="Freedman E."/>
            <person name="Gellesch M."/>
            <person name="Goldberg J."/>
            <person name="Griggs A."/>
            <person name="Gujja S."/>
            <person name="Heilman E.R."/>
            <person name="Heiman D."/>
            <person name="Hepburn T."/>
            <person name="Howarth C."/>
            <person name="Jen D."/>
            <person name="Larson L."/>
            <person name="Mehta T."/>
            <person name="Neiman D."/>
            <person name="Pearson M."/>
            <person name="Roberts A."/>
            <person name="Saif S."/>
            <person name="Shea T."/>
            <person name="Shenoy N."/>
            <person name="Sisk P."/>
            <person name="Stolte C."/>
            <person name="Sykes S."/>
            <person name="Walk T."/>
            <person name="White J."/>
            <person name="Yandava C."/>
            <person name="Haas B."/>
            <person name="Nusbaum C."/>
            <person name="Birren B."/>
        </authorList>
    </citation>
    <scope>NUCLEOTIDE SEQUENCE</scope>
    <source>
        <strain evidence="2">R3-111a-1</strain>
    </source>
</reference>
<dbReference type="GeneID" id="20343406"/>
<reference evidence="3" key="4">
    <citation type="journal article" date="2015" name="G3 (Bethesda)">
        <title>Genome sequences of three phytopathogenic species of the Magnaporthaceae family of fungi.</title>
        <authorList>
            <person name="Okagaki L.H."/>
            <person name="Nunes C.C."/>
            <person name="Sailsbery J."/>
            <person name="Clay B."/>
            <person name="Brown D."/>
            <person name="John T."/>
            <person name="Oh Y."/>
            <person name="Young N."/>
            <person name="Fitzgerald M."/>
            <person name="Haas B.J."/>
            <person name="Zeng Q."/>
            <person name="Young S."/>
            <person name="Adiconis X."/>
            <person name="Fan L."/>
            <person name="Levin J.Z."/>
            <person name="Mitchell T.K."/>
            <person name="Okubara P.A."/>
            <person name="Farman M.L."/>
            <person name="Kohn L.M."/>
            <person name="Birren B."/>
            <person name="Ma L.-J."/>
            <person name="Dean R.A."/>
        </authorList>
    </citation>
    <scope>NUCLEOTIDE SEQUENCE</scope>
    <source>
        <strain evidence="3">R3-111a-1</strain>
    </source>
</reference>
<feature type="compositionally biased region" description="Polar residues" evidence="1">
    <location>
        <begin position="78"/>
        <end position="89"/>
    </location>
</feature>
<reference evidence="4" key="1">
    <citation type="submission" date="2010-07" db="EMBL/GenBank/DDBJ databases">
        <title>The genome sequence of Gaeumannomyces graminis var. tritici strain R3-111a-1.</title>
        <authorList>
            <consortium name="The Broad Institute Genome Sequencing Platform"/>
            <person name="Ma L.-J."/>
            <person name="Dead R."/>
            <person name="Young S."/>
            <person name="Zeng Q."/>
            <person name="Koehrsen M."/>
            <person name="Alvarado L."/>
            <person name="Berlin A."/>
            <person name="Chapman S.B."/>
            <person name="Chen Z."/>
            <person name="Freedman E."/>
            <person name="Gellesch M."/>
            <person name="Goldberg J."/>
            <person name="Griggs A."/>
            <person name="Gujja S."/>
            <person name="Heilman E.R."/>
            <person name="Heiman D."/>
            <person name="Hepburn T."/>
            <person name="Howarth C."/>
            <person name="Jen D."/>
            <person name="Larson L."/>
            <person name="Mehta T."/>
            <person name="Neiman D."/>
            <person name="Pearson M."/>
            <person name="Roberts A."/>
            <person name="Saif S."/>
            <person name="Shea T."/>
            <person name="Shenoy N."/>
            <person name="Sisk P."/>
            <person name="Stolte C."/>
            <person name="Sykes S."/>
            <person name="Walk T."/>
            <person name="White J."/>
            <person name="Yandava C."/>
            <person name="Haas B."/>
            <person name="Nusbaum C."/>
            <person name="Birren B."/>
        </authorList>
    </citation>
    <scope>NUCLEOTIDE SEQUENCE [LARGE SCALE GENOMIC DNA]</scope>
    <source>
        <strain evidence="4">R3-111a-1</strain>
    </source>
</reference>
<dbReference type="RefSeq" id="XP_009218990.1">
    <property type="nucleotide sequence ID" value="XM_009220726.1"/>
</dbReference>
<proteinExistence type="predicted"/>
<gene>
    <name evidence="3" type="primary">20343406</name>
    <name evidence="2" type="ORF">GGTG_02948</name>
</gene>
<accession>J3NNU2</accession>
<name>J3NNU2_GAET3</name>
<reference evidence="3" key="5">
    <citation type="submission" date="2018-04" db="UniProtKB">
        <authorList>
            <consortium name="EnsemblFungi"/>
        </authorList>
    </citation>
    <scope>IDENTIFICATION</scope>
    <source>
        <strain evidence="3">R3-111a-1</strain>
    </source>
</reference>
<feature type="compositionally biased region" description="Basic and acidic residues" evidence="1">
    <location>
        <begin position="93"/>
        <end position="107"/>
    </location>
</feature>